<name>A0A1A7YI02_9TELE</name>
<feature type="non-terminal residue" evidence="1">
    <location>
        <position position="1"/>
    </location>
</feature>
<evidence type="ECO:0000313" key="1">
    <source>
        <dbReference type="EMBL" id="SBP29545.1"/>
    </source>
</evidence>
<feature type="non-terminal residue" evidence="1">
    <location>
        <position position="64"/>
    </location>
</feature>
<proteinExistence type="predicted"/>
<dbReference type="AlphaFoldDB" id="A0A1A7YI02"/>
<accession>A0A1A7YI02</accession>
<dbReference type="EMBL" id="HADX01007313">
    <property type="protein sequence ID" value="SBP29545.1"/>
    <property type="molecule type" value="Transcribed_RNA"/>
</dbReference>
<protein>
    <submittedName>
        <fullName evidence="1">Uncharacterized protein</fullName>
    </submittedName>
</protein>
<sequence length="64" mass="7712">RLHPFILPLCSHRVLMKMAEVYDKKRKASEVRNKIRRLFSTMVCAEREGWAPHRRRCGRFSARE</sequence>
<reference evidence="1" key="1">
    <citation type="submission" date="2016-05" db="EMBL/GenBank/DDBJ databases">
        <authorList>
            <person name="Lavstsen T."/>
            <person name="Jespersen J.S."/>
        </authorList>
    </citation>
    <scope>NUCLEOTIDE SEQUENCE</scope>
    <source>
        <tissue evidence="1">Brain</tissue>
    </source>
</reference>
<reference evidence="1" key="2">
    <citation type="submission" date="2016-06" db="EMBL/GenBank/DDBJ databases">
        <title>The genome of a short-lived fish provides insights into sex chromosome evolution and the genetic control of aging.</title>
        <authorList>
            <person name="Reichwald K."/>
            <person name="Felder M."/>
            <person name="Petzold A."/>
            <person name="Koch P."/>
            <person name="Groth M."/>
            <person name="Platzer M."/>
        </authorList>
    </citation>
    <scope>NUCLEOTIDE SEQUENCE</scope>
    <source>
        <tissue evidence="1">Brain</tissue>
    </source>
</reference>
<gene>
    <name evidence="1" type="primary">CGI_10006815</name>
</gene>
<organism evidence="1">
    <name type="scientific">Iconisemion striatum</name>
    <dbReference type="NCBI Taxonomy" id="60296"/>
    <lineage>
        <taxon>Eukaryota</taxon>
        <taxon>Metazoa</taxon>
        <taxon>Chordata</taxon>
        <taxon>Craniata</taxon>
        <taxon>Vertebrata</taxon>
        <taxon>Euteleostomi</taxon>
        <taxon>Actinopterygii</taxon>
        <taxon>Neopterygii</taxon>
        <taxon>Teleostei</taxon>
        <taxon>Neoteleostei</taxon>
        <taxon>Acanthomorphata</taxon>
        <taxon>Ovalentaria</taxon>
        <taxon>Atherinomorphae</taxon>
        <taxon>Cyprinodontiformes</taxon>
        <taxon>Nothobranchiidae</taxon>
        <taxon>Iconisemion</taxon>
    </lineage>
</organism>